<dbReference type="SUPFAM" id="SSF50998">
    <property type="entry name" value="Quinoprotein alcohol dehydrogenase-like"/>
    <property type="match status" value="1"/>
</dbReference>
<evidence type="ECO:0000256" key="1">
    <source>
        <dbReference type="ARBA" id="ARBA00004123"/>
    </source>
</evidence>
<accession>A0A4T0X643</accession>
<dbReference type="InterPro" id="IPR011047">
    <property type="entry name" value="Quinoprotein_ADH-like_sf"/>
</dbReference>
<evidence type="ECO:0000259" key="7">
    <source>
        <dbReference type="Pfam" id="PF10433"/>
    </source>
</evidence>
<evidence type="ECO:0000313" key="10">
    <source>
        <dbReference type="Proteomes" id="UP000307173"/>
    </source>
</evidence>
<dbReference type="InterPro" id="IPR015943">
    <property type="entry name" value="WD40/YVTN_repeat-like_dom_sf"/>
</dbReference>
<evidence type="ECO:0000256" key="4">
    <source>
        <dbReference type="ARBA" id="ARBA00022664"/>
    </source>
</evidence>
<dbReference type="Pfam" id="PF03178">
    <property type="entry name" value="CPSF_A"/>
    <property type="match status" value="1"/>
</dbReference>
<dbReference type="InterPro" id="IPR058543">
    <property type="entry name" value="Beta-prop_RSE1/DDB1/CPSF1_2nd"/>
</dbReference>
<feature type="domain" description="RSE1/DDB1/CPSF1 C-terminal" evidence="6">
    <location>
        <begin position="929"/>
        <end position="1243"/>
    </location>
</feature>
<dbReference type="OrthoDB" id="436637at2759"/>
<dbReference type="Proteomes" id="UP000307173">
    <property type="component" value="Unassembled WGS sequence"/>
</dbReference>
<feature type="domain" description="RSE1/DDB1/CPSF1 second beta-propeller" evidence="8">
    <location>
        <begin position="474"/>
        <end position="756"/>
    </location>
</feature>
<dbReference type="GO" id="GO:0006397">
    <property type="term" value="P:mRNA processing"/>
    <property type="evidence" value="ECO:0007669"/>
    <property type="project" value="UniProtKB-KW"/>
</dbReference>
<keyword evidence="5" id="KW-0539">Nucleus</keyword>
<evidence type="ECO:0000259" key="6">
    <source>
        <dbReference type="Pfam" id="PF03178"/>
    </source>
</evidence>
<dbReference type="AlphaFoldDB" id="A0A4T0X643"/>
<dbReference type="Pfam" id="PF23726">
    <property type="entry name" value="Beta-prop_RSE1_2nd"/>
    <property type="match status" value="1"/>
</dbReference>
<comment type="similarity">
    <text evidence="2">Belongs to the DDB1 family.</text>
</comment>
<feature type="domain" description="RSE1/DDB1/CPSF1 first beta-propeller" evidence="7">
    <location>
        <begin position="43"/>
        <end position="419"/>
    </location>
</feature>
<name>A0A4T0X643_9ASCO</name>
<keyword evidence="10" id="KW-1185">Reference proteome</keyword>
<dbReference type="GO" id="GO:0005634">
    <property type="term" value="C:nucleus"/>
    <property type="evidence" value="ECO:0007669"/>
    <property type="project" value="UniProtKB-SubCell"/>
</dbReference>
<dbReference type="PANTHER" id="PTHR10644">
    <property type="entry name" value="DNA REPAIR/RNA PROCESSING CPSF FAMILY"/>
    <property type="match status" value="1"/>
</dbReference>
<evidence type="ECO:0000313" key="9">
    <source>
        <dbReference type="EMBL" id="TID30785.1"/>
    </source>
</evidence>
<evidence type="ECO:0000256" key="2">
    <source>
        <dbReference type="ARBA" id="ARBA00007453"/>
    </source>
</evidence>
<keyword evidence="4" id="KW-0507">mRNA processing</keyword>
<comment type="subcellular location">
    <subcellularLocation>
        <location evidence="1">Nucleus</location>
    </subcellularLocation>
</comment>
<proteinExistence type="inferred from homology"/>
<reference evidence="9 10" key="1">
    <citation type="journal article" date="2019" name="Front. Genet.">
        <title>Whole-Genome Sequencing of the Opportunistic Yeast Pathogen Candida inconspicua Uncovers Its Hybrid Origin.</title>
        <authorList>
            <person name="Mixao V."/>
            <person name="Hansen A.P."/>
            <person name="Saus E."/>
            <person name="Boekhout T."/>
            <person name="Lass-Florl C."/>
            <person name="Gabaldon T."/>
        </authorList>
    </citation>
    <scope>NUCLEOTIDE SEQUENCE [LARGE SCALE GENOMIC DNA]</scope>
    <source>
        <strain evidence="9 10">CBS 180</strain>
    </source>
</reference>
<dbReference type="InterPro" id="IPR018846">
    <property type="entry name" value="Beta-prop_RSE1/DDB1/CPSF1_1st"/>
</dbReference>
<dbReference type="GO" id="GO:0003676">
    <property type="term" value="F:nucleic acid binding"/>
    <property type="evidence" value="ECO:0007669"/>
    <property type="project" value="InterPro"/>
</dbReference>
<dbReference type="EMBL" id="SELW01000121">
    <property type="protein sequence ID" value="TID30785.1"/>
    <property type="molecule type" value="Genomic_DNA"/>
</dbReference>
<dbReference type="Pfam" id="PF10433">
    <property type="entry name" value="Beta-prop_RSE1_1st"/>
    <property type="match status" value="1"/>
</dbReference>
<evidence type="ECO:0000259" key="8">
    <source>
        <dbReference type="Pfam" id="PF23726"/>
    </source>
</evidence>
<protein>
    <recommendedName>
        <fullName evidence="3">DNA damage-binding protein 1</fullName>
    </recommendedName>
</protein>
<gene>
    <name evidence="9" type="ORF">CANINC_000701</name>
</gene>
<dbReference type="InterPro" id="IPR050358">
    <property type="entry name" value="RSE1/DDB1/CFT1"/>
</dbReference>
<dbReference type="InterPro" id="IPR004871">
    <property type="entry name" value="RSE1/DDB1/CPSF1_C"/>
</dbReference>
<organism evidence="9 10">
    <name type="scientific">Pichia inconspicua</name>
    <dbReference type="NCBI Taxonomy" id="52247"/>
    <lineage>
        <taxon>Eukaryota</taxon>
        <taxon>Fungi</taxon>
        <taxon>Dikarya</taxon>
        <taxon>Ascomycota</taxon>
        <taxon>Saccharomycotina</taxon>
        <taxon>Pichiomycetes</taxon>
        <taxon>Pichiales</taxon>
        <taxon>Pichiaceae</taxon>
        <taxon>Pichia</taxon>
    </lineage>
</organism>
<comment type="caution">
    <text evidence="9">The sequence shown here is derived from an EMBL/GenBank/DDBJ whole genome shotgun (WGS) entry which is preliminary data.</text>
</comment>
<dbReference type="Gene3D" id="2.130.10.10">
    <property type="entry name" value="YVTN repeat-like/Quinoprotein amine dehydrogenase"/>
    <property type="match status" value="2"/>
</dbReference>
<evidence type="ECO:0000256" key="5">
    <source>
        <dbReference type="ARBA" id="ARBA00023242"/>
    </source>
</evidence>
<evidence type="ECO:0000256" key="3">
    <source>
        <dbReference type="ARBA" id="ARBA00014577"/>
    </source>
</evidence>
<sequence length="1278" mass="142400">MRSTKLFRCRYCDTSQRRAMADINPDFSLYHLTLQSPSGSIKSIVGNFSGDKKVQEIVRATQTSIELWKFDKTIRQVIRQNVTYAFANLRNIFTFRPLKSNKDLIVVTSDAGMLTIIEYDNITNKFVSLVNEAYFKTGISRLAAGEYICVDPKGRAILIAAIEKNKLVYTLIQDDTGSNQLSSPVEFKMHGLLTFDITALDVGYENPIFAGIEVDYSDEKEKGQKRLNYYEFDLGLNSISILESRQVESTANHVVAIPGGVSGPSGILLCSEGWIEYMCPFKPSHRCRIPVREQPSEVDSVIVASVVHKMKNEFFVLLQNQFGDIFKVTLDYSTTQETRYDVYGENVGPGLVTTVKIRYFDTIPLCTSMIVLKNGYLFADFENGDKGTYQFEKLGDGSDEKEWSSNDKDVTEVRFIVKVNENIKLVDTKCDFNQMIEMKVSEADFVETLPELYAVTGTKERSAVKVLHNYLPLTEIVTQDLPSKILNAFTTKMHKNDTYDKFIVLSFFDGSLILQIGDEVEEAENSGFIDSVSTLDVAQIGEHTITQIHATGLKQIFYSEKDEPVKETDWNPPPGIEVIASAWTNTQIVIALSNGDIVYFEKSESGDALVEYMEHKEFNSSITGVCIGEIPVGRIRAPFIIVTCKDASVHVLSTDPKKTLHTVHATKLHYRSSSIAITTHRRRSTFVKETDDEEVEKLKLLRGSDETTSYVHAGLDNGIYTRFTLTEDGILEDKIVQFVVAAPLKIRLVKVTSGSAATCTLVCLNSTISFFVIPQLYGVKLVPLPVPEKFIEQEEDEDEGDEDEEEKVYAKQYGVVASLHSNDVPQGLLLTHGDRLSIVSVPAFTGVNDVNDSTESLNYIHGALSRLANIESIPLRYTPRAMCTSVNNGMAYIACADADIDSPYESDSVTYGSAVEDGAQYSVHLGDMRSCVHVYSNEKAAVGQSVELPVGEMAYRLGTAILERDGVNREFLFVSTTSGKPPVCGACFLRVYVVEEDGSLSFLYKHAFERPVLAIHGFQGHVAVGVGSELALYKLGKVQLLKKGAVLLEEQYVRDIVTIASVGDRLFIGDVQSSVRMIEYDVGNGSLTPVIDDMTNRHVTRSVVLDDDTVLVGDKFGNVTTLRVPDGVNVEVLKVRKRKRMEKFKLLSSFYVGDVITSLNFGQIGIGGEEVVVYGGINGTVGTFSAMKTIKEVNFFRELEKLVREMVVKIPTLQLIDRDVRKFRSYYVPKRACIDGDLVELYLVLDKEAKAKVADALDRTVEHVEKRVLEMRSRVGFG</sequence>
<dbReference type="STRING" id="52247.A0A4T0X643"/>